<evidence type="ECO:0000313" key="2">
    <source>
        <dbReference type="Proteomes" id="UP000008229"/>
    </source>
</evidence>
<dbReference type="SUPFAM" id="SSF56529">
    <property type="entry name" value="FAH"/>
    <property type="match status" value="1"/>
</dbReference>
<dbReference type="AlphaFoldDB" id="D3F6Y4"/>
<accession>D3F6Y4</accession>
<dbReference type="KEGG" id="cwo:Cwoe_4368"/>
<reference evidence="1 2" key="1">
    <citation type="journal article" date="2010" name="Stand. Genomic Sci.">
        <title>Complete genome sequence of Conexibacter woesei type strain (ID131577).</title>
        <authorList>
            <person name="Pukall R."/>
            <person name="Lapidus A."/>
            <person name="Glavina Del Rio T."/>
            <person name="Copeland A."/>
            <person name="Tice H."/>
            <person name="Cheng J.-F."/>
            <person name="Lucas S."/>
            <person name="Chen F."/>
            <person name="Nolan M."/>
            <person name="Bruce D."/>
            <person name="Goodwin L."/>
            <person name="Pitluck S."/>
            <person name="Mavromatis K."/>
            <person name="Ivanova N."/>
            <person name="Ovchinnikova G."/>
            <person name="Pati A."/>
            <person name="Chen A."/>
            <person name="Palaniappan K."/>
            <person name="Land M."/>
            <person name="Hauser L."/>
            <person name="Chang Y.-J."/>
            <person name="Jeffries C.D."/>
            <person name="Chain P."/>
            <person name="Meincke L."/>
            <person name="Sims D."/>
            <person name="Brettin T."/>
            <person name="Detter J.C."/>
            <person name="Rohde M."/>
            <person name="Goeker M."/>
            <person name="Bristow J."/>
            <person name="Eisen J.A."/>
            <person name="Markowitz V."/>
            <person name="Kyrpides N.C."/>
            <person name="Klenk H.-P."/>
            <person name="Hugenholtz P."/>
        </authorList>
    </citation>
    <scope>NUCLEOTIDE SEQUENCE [LARGE SCALE GENOMIC DNA]</scope>
    <source>
        <strain evidence="2">DSM 14684 / CIP 108061 / JCM 11494 / NBRC 100937 / ID131577</strain>
    </source>
</reference>
<dbReference type="InterPro" id="IPR036663">
    <property type="entry name" value="Fumarylacetoacetase_C_sf"/>
</dbReference>
<organism evidence="1 2">
    <name type="scientific">Conexibacter woesei (strain DSM 14684 / CCUG 47730 / CIP 108061 / JCM 11494 / NBRC 100937 / ID131577)</name>
    <dbReference type="NCBI Taxonomy" id="469383"/>
    <lineage>
        <taxon>Bacteria</taxon>
        <taxon>Bacillati</taxon>
        <taxon>Actinomycetota</taxon>
        <taxon>Thermoleophilia</taxon>
        <taxon>Solirubrobacterales</taxon>
        <taxon>Conexibacteraceae</taxon>
        <taxon>Conexibacter</taxon>
    </lineage>
</organism>
<name>D3F6Y4_CONWI</name>
<dbReference type="eggNOG" id="COG0179">
    <property type="taxonomic scope" value="Bacteria"/>
</dbReference>
<dbReference type="Proteomes" id="UP000008229">
    <property type="component" value="Chromosome"/>
</dbReference>
<evidence type="ECO:0000313" key="1">
    <source>
        <dbReference type="EMBL" id="ADB52782.1"/>
    </source>
</evidence>
<keyword evidence="2" id="KW-1185">Reference proteome</keyword>
<dbReference type="OrthoDB" id="9792678at2"/>
<dbReference type="RefSeq" id="WP_012935833.1">
    <property type="nucleotide sequence ID" value="NC_013739.1"/>
</dbReference>
<dbReference type="Pfam" id="PF11010">
    <property type="entry name" value="DUF2848"/>
    <property type="match status" value="1"/>
</dbReference>
<proteinExistence type="predicted"/>
<sequence>MEIEFEVDGRAIAVRPQALVVAGFTGRDAHGVDAHIRELAEEGVAPPPSVPSFYLLPPTALTRARELCAVRARTSGEAEIAVIVDGDERWVTLASDHTDRGVEALDIGLSKEVCSKPIAQRAWAYADVVDGWDQLRLRSWISDAGERRPYQDGLAASLLPTQELVERLSPRMGVSRYVLLTGTVPTVSGVREADHFWAELEDARRGETIALDYAVRVLKPLEVTA</sequence>
<evidence type="ECO:0008006" key="3">
    <source>
        <dbReference type="Google" id="ProtNLM"/>
    </source>
</evidence>
<protein>
    <recommendedName>
        <fullName evidence="3">DUF2848 domain-containing protein</fullName>
    </recommendedName>
</protein>
<dbReference type="HOGENOM" id="CLU_074521_0_0_11"/>
<gene>
    <name evidence="1" type="ordered locus">Cwoe_4368</name>
</gene>
<dbReference type="GO" id="GO:0003824">
    <property type="term" value="F:catalytic activity"/>
    <property type="evidence" value="ECO:0007669"/>
    <property type="project" value="InterPro"/>
</dbReference>
<reference evidence="2" key="2">
    <citation type="submission" date="2010-01" db="EMBL/GenBank/DDBJ databases">
        <title>The complete genome of Conexibacter woesei DSM 14684.</title>
        <authorList>
            <consortium name="US DOE Joint Genome Institute (JGI-PGF)"/>
            <person name="Lucas S."/>
            <person name="Copeland A."/>
            <person name="Lapidus A."/>
            <person name="Glavina del Rio T."/>
            <person name="Dalin E."/>
            <person name="Tice H."/>
            <person name="Bruce D."/>
            <person name="Goodwin L."/>
            <person name="Pitluck S."/>
            <person name="Kyrpides N."/>
            <person name="Mavromatis K."/>
            <person name="Ivanova N."/>
            <person name="Mikhailova N."/>
            <person name="Chertkov O."/>
            <person name="Brettin T."/>
            <person name="Detter J.C."/>
            <person name="Han C."/>
            <person name="Larimer F."/>
            <person name="Land M."/>
            <person name="Hauser L."/>
            <person name="Markowitz V."/>
            <person name="Cheng J.-F."/>
            <person name="Hugenholtz P."/>
            <person name="Woyke T."/>
            <person name="Wu D."/>
            <person name="Pukall R."/>
            <person name="Steenblock K."/>
            <person name="Schneider S."/>
            <person name="Klenk H.-P."/>
            <person name="Eisen J.A."/>
        </authorList>
    </citation>
    <scope>NUCLEOTIDE SEQUENCE [LARGE SCALE GENOMIC DNA]</scope>
    <source>
        <strain evidence="2">DSM 14684 / CIP 108061 / JCM 11494 / NBRC 100937 / ID131577</strain>
    </source>
</reference>
<dbReference type="InterPro" id="IPR021269">
    <property type="entry name" value="DUF2848"/>
</dbReference>
<dbReference type="STRING" id="469383.Cwoe_4368"/>
<dbReference type="EMBL" id="CP001854">
    <property type="protein sequence ID" value="ADB52782.1"/>
    <property type="molecule type" value="Genomic_DNA"/>
</dbReference>